<dbReference type="Pfam" id="PF00902">
    <property type="entry name" value="TatC"/>
    <property type="match status" value="1"/>
</dbReference>
<dbReference type="GO" id="GO:0033281">
    <property type="term" value="C:TAT protein transport complex"/>
    <property type="evidence" value="ECO:0007669"/>
    <property type="project" value="UniProtKB-UniRule"/>
</dbReference>
<reference evidence="9" key="1">
    <citation type="submission" date="2017-02" db="EMBL/GenBank/DDBJ databases">
        <authorList>
            <person name="Varghese N."/>
            <person name="Submissions S."/>
        </authorList>
    </citation>
    <scope>NUCLEOTIDE SEQUENCE [LARGE SCALE GENOMIC DNA]</scope>
    <source>
        <strain evidence="9">9H-4</strain>
    </source>
</reference>
<organism evidence="8 9">
    <name type="scientific">Aeromicrobium choanae</name>
    <dbReference type="NCBI Taxonomy" id="1736691"/>
    <lineage>
        <taxon>Bacteria</taxon>
        <taxon>Bacillati</taxon>
        <taxon>Actinomycetota</taxon>
        <taxon>Actinomycetes</taxon>
        <taxon>Propionibacteriales</taxon>
        <taxon>Nocardioidaceae</taxon>
        <taxon>Aeromicrobium</taxon>
    </lineage>
</organism>
<protein>
    <recommendedName>
        <fullName evidence="7">Sec-independent protein translocase protein TatC</fullName>
    </recommendedName>
</protein>
<evidence type="ECO:0000256" key="4">
    <source>
        <dbReference type="ARBA" id="ARBA00022989"/>
    </source>
</evidence>
<evidence type="ECO:0000256" key="7">
    <source>
        <dbReference type="HAMAP-Rule" id="MF_00902"/>
    </source>
</evidence>
<dbReference type="PRINTS" id="PR01840">
    <property type="entry name" value="TATCFAMILY"/>
</dbReference>
<keyword evidence="9" id="KW-1185">Reference proteome</keyword>
<dbReference type="GO" id="GO:0043953">
    <property type="term" value="P:protein transport by the Tat complex"/>
    <property type="evidence" value="ECO:0007669"/>
    <property type="project" value="UniProtKB-UniRule"/>
</dbReference>
<evidence type="ECO:0000256" key="2">
    <source>
        <dbReference type="ARBA" id="ARBA00022692"/>
    </source>
</evidence>
<accession>A0A1T4Z0H7</accession>
<keyword evidence="2 7" id="KW-0812">Transmembrane</keyword>
<evidence type="ECO:0000256" key="1">
    <source>
        <dbReference type="ARBA" id="ARBA00004141"/>
    </source>
</evidence>
<keyword evidence="7" id="KW-0813">Transport</keyword>
<comment type="subcellular location">
    <subcellularLocation>
        <location evidence="7">Cell membrane</location>
        <topology evidence="7">Multi-pass membrane protein</topology>
    </subcellularLocation>
    <subcellularLocation>
        <location evidence="1">Membrane</location>
        <topology evidence="1">Multi-pass membrane protein</topology>
    </subcellularLocation>
</comment>
<sequence length="271" mass="29599">MSAVGTFRVRLRRRTAAERPSAAMTFTDHLRELRRRSVRAVIAMALGTVVAWLAYEPIFTWLVAPYSDVKPVLAEQGIDTSLVFTGIGGAFQFQLKVSLVAGFVLSSPWWIWQIWAYVVPALHHGEKRAALTLSAICAPLFLAGAWFGYLILPRAIEFLVGFVPQNAESLLTGADYLDFSLRIMLVFAVAAQLPVVIVMLHRLGMVSGPQLVHARPWIITGIFAFAGIATPTVDPVTMALLATPMVVLYGIAEAIVRVRERRGAAATDAAL</sequence>
<gene>
    <name evidence="7" type="primary">tatC</name>
    <name evidence="8" type="ORF">SAMN06295964_1741</name>
</gene>
<dbReference type="PANTHER" id="PTHR30371:SF0">
    <property type="entry name" value="SEC-INDEPENDENT PROTEIN TRANSLOCASE PROTEIN TATC, CHLOROPLASTIC-RELATED"/>
    <property type="match status" value="1"/>
</dbReference>
<keyword evidence="6 7" id="KW-0472">Membrane</keyword>
<feature type="transmembrane region" description="Helical" evidence="7">
    <location>
        <begin position="236"/>
        <end position="256"/>
    </location>
</feature>
<comment type="subunit">
    <text evidence="7">The Tat system comprises two distinct complexes: a TatABC complex, containing multiple copies of TatA, TatB and TatC subunits, and a separate TatA complex, containing only TatA subunits. Substrates initially bind to the TatABC complex, which probably triggers association of the separate TatA complex to form the active translocon.</text>
</comment>
<dbReference type="Proteomes" id="UP000191040">
    <property type="component" value="Chromosome I"/>
</dbReference>
<comment type="function">
    <text evidence="7">Part of the twin-arginine translocation (Tat) system that transports large folded proteins containing a characteristic twin-arginine motif in their signal peptide across membranes. Together with TatB, TatC is part of a receptor directly interacting with Tat signal peptides.</text>
</comment>
<proteinExistence type="inferred from homology"/>
<keyword evidence="5 7" id="KW-0811">Translocation</keyword>
<feature type="transmembrane region" description="Helical" evidence="7">
    <location>
        <begin position="130"/>
        <end position="152"/>
    </location>
</feature>
<evidence type="ECO:0000256" key="5">
    <source>
        <dbReference type="ARBA" id="ARBA00023010"/>
    </source>
</evidence>
<evidence type="ECO:0000256" key="3">
    <source>
        <dbReference type="ARBA" id="ARBA00022927"/>
    </source>
</evidence>
<feature type="transmembrane region" description="Helical" evidence="7">
    <location>
        <begin position="38"/>
        <end position="55"/>
    </location>
</feature>
<dbReference type="PANTHER" id="PTHR30371">
    <property type="entry name" value="SEC-INDEPENDENT PROTEIN TRANSLOCASE PROTEIN TATC"/>
    <property type="match status" value="1"/>
</dbReference>
<dbReference type="EMBL" id="LT796768">
    <property type="protein sequence ID" value="SKB07560.1"/>
    <property type="molecule type" value="Genomic_DNA"/>
</dbReference>
<evidence type="ECO:0000256" key="6">
    <source>
        <dbReference type="ARBA" id="ARBA00023136"/>
    </source>
</evidence>
<dbReference type="RefSeq" id="WP_153302941.1">
    <property type="nucleotide sequence ID" value="NZ_LT796768.1"/>
</dbReference>
<name>A0A1T4Z0H7_9ACTN</name>
<dbReference type="NCBIfam" id="TIGR00945">
    <property type="entry name" value="tatC"/>
    <property type="match status" value="1"/>
</dbReference>
<evidence type="ECO:0000313" key="9">
    <source>
        <dbReference type="Proteomes" id="UP000191040"/>
    </source>
</evidence>
<feature type="transmembrane region" description="Helical" evidence="7">
    <location>
        <begin position="212"/>
        <end position="230"/>
    </location>
</feature>
<comment type="similarity">
    <text evidence="7">Belongs to the TatC family.</text>
</comment>
<dbReference type="AlphaFoldDB" id="A0A1T4Z0H7"/>
<dbReference type="OrthoDB" id="9777044at2"/>
<keyword evidence="3 7" id="KW-0653">Protein transport</keyword>
<feature type="transmembrane region" description="Helical" evidence="7">
    <location>
        <begin position="99"/>
        <end position="118"/>
    </location>
</feature>
<dbReference type="InterPro" id="IPR002033">
    <property type="entry name" value="TatC"/>
</dbReference>
<dbReference type="STRING" id="1736691.SAMN06295964_1741"/>
<dbReference type="GO" id="GO:0009977">
    <property type="term" value="F:proton motive force dependent protein transmembrane transporter activity"/>
    <property type="evidence" value="ECO:0007669"/>
    <property type="project" value="TreeGrafter"/>
</dbReference>
<dbReference type="GO" id="GO:0065002">
    <property type="term" value="P:intracellular protein transmembrane transport"/>
    <property type="evidence" value="ECO:0007669"/>
    <property type="project" value="TreeGrafter"/>
</dbReference>
<dbReference type="HAMAP" id="MF_00902">
    <property type="entry name" value="TatC"/>
    <property type="match status" value="1"/>
</dbReference>
<keyword evidence="7" id="KW-1003">Cell membrane</keyword>
<feature type="transmembrane region" description="Helical" evidence="7">
    <location>
        <begin position="179"/>
        <end position="200"/>
    </location>
</feature>
<evidence type="ECO:0000313" key="8">
    <source>
        <dbReference type="EMBL" id="SKB07560.1"/>
    </source>
</evidence>
<keyword evidence="4 7" id="KW-1133">Transmembrane helix</keyword>